<dbReference type="GO" id="GO:0005829">
    <property type="term" value="C:cytosol"/>
    <property type="evidence" value="ECO:0007669"/>
    <property type="project" value="TreeGrafter"/>
</dbReference>
<evidence type="ECO:0000313" key="7">
    <source>
        <dbReference type="Proteomes" id="UP000278031"/>
    </source>
</evidence>
<protein>
    <recommendedName>
        <fullName evidence="4">30S ribosomal protein S13</fullName>
    </recommendedName>
</protein>
<gene>
    <name evidence="6" type="ORF">DRO04_01485</name>
</gene>
<comment type="caution">
    <text evidence="6">The sequence shown here is derived from an EMBL/GenBank/DDBJ whole genome shotgun (WGS) entry which is preliminary data.</text>
</comment>
<evidence type="ECO:0000256" key="5">
    <source>
        <dbReference type="RuleBase" id="RU003830"/>
    </source>
</evidence>
<accession>A0A497JHD9</accession>
<dbReference type="EMBL" id="QMWP01000042">
    <property type="protein sequence ID" value="RLG70646.1"/>
    <property type="molecule type" value="Genomic_DNA"/>
</dbReference>
<dbReference type="Proteomes" id="UP000278031">
    <property type="component" value="Unassembled WGS sequence"/>
</dbReference>
<dbReference type="Pfam" id="PF00416">
    <property type="entry name" value="Ribosomal_S13"/>
    <property type="match status" value="1"/>
</dbReference>
<dbReference type="PANTHER" id="PTHR10871">
    <property type="entry name" value="30S RIBOSOMAL PROTEIN S13/40S RIBOSOMAL PROTEIN S18"/>
    <property type="match status" value="1"/>
</dbReference>
<proteinExistence type="inferred from homology"/>
<evidence type="ECO:0000256" key="4">
    <source>
        <dbReference type="ARBA" id="ARBA00035315"/>
    </source>
</evidence>
<dbReference type="SUPFAM" id="SSF46946">
    <property type="entry name" value="S13-like H2TH domain"/>
    <property type="match status" value="1"/>
</dbReference>
<organism evidence="6 7">
    <name type="scientific">Candidatus Iainarchaeum sp</name>
    <dbReference type="NCBI Taxonomy" id="3101447"/>
    <lineage>
        <taxon>Archaea</taxon>
        <taxon>Candidatus Iainarchaeota</taxon>
        <taxon>Candidatus Iainarchaeia</taxon>
        <taxon>Candidatus Iainarchaeales</taxon>
        <taxon>Candidatus Iainarchaeaceae</taxon>
        <taxon>Candidatus Iainarchaeum</taxon>
    </lineage>
</organism>
<dbReference type="PIRSF" id="PIRSF002134">
    <property type="entry name" value="Ribosomal_S13"/>
    <property type="match status" value="1"/>
</dbReference>
<dbReference type="NCBIfam" id="NF003140">
    <property type="entry name" value="PRK04053.1"/>
    <property type="match status" value="1"/>
</dbReference>
<reference evidence="6 7" key="1">
    <citation type="submission" date="2018-06" db="EMBL/GenBank/DDBJ databases">
        <title>Extensive metabolic versatility and redundancy in microbially diverse, dynamic hydrothermal sediments.</title>
        <authorList>
            <person name="Dombrowski N."/>
            <person name="Teske A."/>
            <person name="Baker B.J."/>
        </authorList>
    </citation>
    <scope>NUCLEOTIDE SEQUENCE [LARGE SCALE GENOMIC DNA]</scope>
    <source>
        <strain evidence="6">B51_G17</strain>
    </source>
</reference>
<dbReference type="AlphaFoldDB" id="A0A497JHD9"/>
<dbReference type="InterPro" id="IPR001892">
    <property type="entry name" value="Ribosomal_uS13"/>
</dbReference>
<dbReference type="GO" id="GO:0003735">
    <property type="term" value="F:structural constituent of ribosome"/>
    <property type="evidence" value="ECO:0007669"/>
    <property type="project" value="InterPro"/>
</dbReference>
<evidence type="ECO:0000256" key="3">
    <source>
        <dbReference type="ARBA" id="ARBA00023274"/>
    </source>
</evidence>
<evidence type="ECO:0000313" key="6">
    <source>
        <dbReference type="EMBL" id="RLG70646.1"/>
    </source>
</evidence>
<dbReference type="InterPro" id="IPR010979">
    <property type="entry name" value="Ribosomal_uS13-like_H2TH"/>
</dbReference>
<dbReference type="GO" id="GO:0003723">
    <property type="term" value="F:RNA binding"/>
    <property type="evidence" value="ECO:0007669"/>
    <property type="project" value="InterPro"/>
</dbReference>
<dbReference type="InterPro" id="IPR027437">
    <property type="entry name" value="Rbsml_uS13_C"/>
</dbReference>
<dbReference type="PANTHER" id="PTHR10871:SF3">
    <property type="entry name" value="SMALL RIBOSOMAL SUBUNIT PROTEIN US13"/>
    <property type="match status" value="1"/>
</dbReference>
<evidence type="ECO:0000256" key="2">
    <source>
        <dbReference type="ARBA" id="ARBA00022980"/>
    </source>
</evidence>
<sequence length="152" mass="17251">MAEIKYIVRVAGKDLSGIYPLERALRGIKGISHSLARVIALVFERETGVPYDIKLGKLDEKQVKKLEDIILHPENYSIPGWLLNRQKDPESGKTMHLVMGDLDFALRKDKQRLSKIKSYRGLRLMLGLPVRGQRTKSSFRKGPVVGVSKKEK</sequence>
<dbReference type="Gene3D" id="1.10.8.50">
    <property type="match status" value="1"/>
</dbReference>
<dbReference type="GO" id="GO:0006412">
    <property type="term" value="P:translation"/>
    <property type="evidence" value="ECO:0007669"/>
    <property type="project" value="InterPro"/>
</dbReference>
<comment type="similarity">
    <text evidence="1 5">Belongs to the universal ribosomal protein uS13 family.</text>
</comment>
<dbReference type="Gene3D" id="4.10.910.10">
    <property type="entry name" value="30s ribosomal protein s13, domain 2"/>
    <property type="match status" value="1"/>
</dbReference>
<dbReference type="PROSITE" id="PS50159">
    <property type="entry name" value="RIBOSOMAL_S13_2"/>
    <property type="match status" value="1"/>
</dbReference>
<evidence type="ECO:0000256" key="1">
    <source>
        <dbReference type="ARBA" id="ARBA00008080"/>
    </source>
</evidence>
<keyword evidence="2 5" id="KW-0689">Ribosomal protein</keyword>
<keyword evidence="3 5" id="KW-0687">Ribonucleoprotein</keyword>
<dbReference type="GO" id="GO:0015935">
    <property type="term" value="C:small ribosomal subunit"/>
    <property type="evidence" value="ECO:0007669"/>
    <property type="project" value="TreeGrafter"/>
</dbReference>
<name>A0A497JHD9_9ARCH</name>